<organism evidence="2 3">
    <name type="scientific">Plectosphaerella plurivora</name>
    <dbReference type="NCBI Taxonomy" id="936078"/>
    <lineage>
        <taxon>Eukaryota</taxon>
        <taxon>Fungi</taxon>
        <taxon>Dikarya</taxon>
        <taxon>Ascomycota</taxon>
        <taxon>Pezizomycotina</taxon>
        <taxon>Sordariomycetes</taxon>
        <taxon>Hypocreomycetidae</taxon>
        <taxon>Glomerellales</taxon>
        <taxon>Plectosphaerellaceae</taxon>
        <taxon>Plectosphaerella</taxon>
    </lineage>
</organism>
<accession>A0A9P8VBQ0</accession>
<dbReference type="InterPro" id="IPR002818">
    <property type="entry name" value="DJ-1/PfpI"/>
</dbReference>
<feature type="domain" description="DJ-1/PfpI" evidence="1">
    <location>
        <begin position="64"/>
        <end position="179"/>
    </location>
</feature>
<dbReference type="PANTHER" id="PTHR43130">
    <property type="entry name" value="ARAC-FAMILY TRANSCRIPTIONAL REGULATOR"/>
    <property type="match status" value="1"/>
</dbReference>
<dbReference type="InterPro" id="IPR029062">
    <property type="entry name" value="Class_I_gatase-like"/>
</dbReference>
<dbReference type="SUPFAM" id="SSF52317">
    <property type="entry name" value="Class I glutamine amidotransferase-like"/>
    <property type="match status" value="1"/>
</dbReference>
<proteinExistence type="predicted"/>
<evidence type="ECO:0000313" key="2">
    <source>
        <dbReference type="EMBL" id="KAH6685871.1"/>
    </source>
</evidence>
<evidence type="ECO:0000313" key="3">
    <source>
        <dbReference type="Proteomes" id="UP000770015"/>
    </source>
</evidence>
<comment type="caution">
    <text evidence="2">The sequence shown here is derived from an EMBL/GenBank/DDBJ whole genome shotgun (WGS) entry which is preliminary data.</text>
</comment>
<dbReference type="Gene3D" id="3.40.50.880">
    <property type="match status" value="1"/>
</dbReference>
<dbReference type="Proteomes" id="UP000770015">
    <property type="component" value="Unassembled WGS sequence"/>
</dbReference>
<dbReference type="EMBL" id="JAGSXJ010000014">
    <property type="protein sequence ID" value="KAH6685871.1"/>
    <property type="molecule type" value="Genomic_DNA"/>
</dbReference>
<keyword evidence="3" id="KW-1185">Reference proteome</keyword>
<dbReference type="OrthoDB" id="543156at2759"/>
<reference evidence="2" key="1">
    <citation type="journal article" date="2021" name="Nat. Commun.">
        <title>Genetic determinants of endophytism in the Arabidopsis root mycobiome.</title>
        <authorList>
            <person name="Mesny F."/>
            <person name="Miyauchi S."/>
            <person name="Thiergart T."/>
            <person name="Pickel B."/>
            <person name="Atanasova L."/>
            <person name="Karlsson M."/>
            <person name="Huettel B."/>
            <person name="Barry K.W."/>
            <person name="Haridas S."/>
            <person name="Chen C."/>
            <person name="Bauer D."/>
            <person name="Andreopoulos W."/>
            <person name="Pangilinan J."/>
            <person name="LaButti K."/>
            <person name="Riley R."/>
            <person name="Lipzen A."/>
            <person name="Clum A."/>
            <person name="Drula E."/>
            <person name="Henrissat B."/>
            <person name="Kohler A."/>
            <person name="Grigoriev I.V."/>
            <person name="Martin F.M."/>
            <person name="Hacquard S."/>
        </authorList>
    </citation>
    <scope>NUCLEOTIDE SEQUENCE</scope>
    <source>
        <strain evidence="2">MPI-SDFR-AT-0117</strain>
    </source>
</reference>
<dbReference type="InterPro" id="IPR052158">
    <property type="entry name" value="INH-QAR"/>
</dbReference>
<name>A0A9P8VBQ0_9PEZI</name>
<sequence>MSGPLPKSLRIGVMAEAVQLADIMGIDILGGFAKPDAEFMELFKDPIMAPVVSQMGAYHEELRDIEWFFISSTLEPTKSTCGFKWLPNVTYDDCPRDLDIVLTGGPLPSHRPAAADRFIREAWPKTRVWLTTCVGAMWIASAGVLDGKQATTNQLFLEMAKRDHPNVEWLNQRWVIQEKEYDGEGKGEVWTGAGAASALDMITEFCLTKFSPELVHVAVSDSLDLRPGRTLGQFY</sequence>
<protein>
    <submittedName>
        <fullName evidence="2">DJ-1/PfpI family protein</fullName>
    </submittedName>
</protein>
<dbReference type="Pfam" id="PF01965">
    <property type="entry name" value="DJ-1_PfpI"/>
    <property type="match status" value="1"/>
</dbReference>
<gene>
    <name evidence="2" type="ORF">F5X68DRAFT_209443</name>
</gene>
<dbReference type="PANTHER" id="PTHR43130:SF7">
    <property type="entry name" value="DJ-1_PFPI DOMAIN-CONTAINING PROTEIN"/>
    <property type="match status" value="1"/>
</dbReference>
<evidence type="ECO:0000259" key="1">
    <source>
        <dbReference type="Pfam" id="PF01965"/>
    </source>
</evidence>
<dbReference type="AlphaFoldDB" id="A0A9P8VBQ0"/>